<dbReference type="SMART" id="SM00729">
    <property type="entry name" value="Elp3"/>
    <property type="match status" value="1"/>
</dbReference>
<dbReference type="InterPro" id="IPR058240">
    <property type="entry name" value="rSAM_sf"/>
</dbReference>
<dbReference type="GO" id="GO:0051539">
    <property type="term" value="F:4 iron, 4 sulfur cluster binding"/>
    <property type="evidence" value="ECO:0007669"/>
    <property type="project" value="TreeGrafter"/>
</dbReference>
<dbReference type="PROSITE" id="PS51918">
    <property type="entry name" value="RADICAL_SAM"/>
    <property type="match status" value="1"/>
</dbReference>
<dbReference type="Pfam" id="PF04055">
    <property type="entry name" value="Radical_SAM"/>
    <property type="match status" value="1"/>
</dbReference>
<dbReference type="SFLD" id="SFLDG01065">
    <property type="entry name" value="anaerobic_coproporphyrinogen-I"/>
    <property type="match status" value="1"/>
</dbReference>
<dbReference type="PANTHER" id="PTHR13932:SF1">
    <property type="entry name" value="OXYGEN-INDEPENDENT COPROPORPHYRINOGEN-III OXIDASE-LIKE PROTEIN HEMZ"/>
    <property type="match status" value="1"/>
</dbReference>
<sequence>MDNLKKILLKTRNLPFNLDKPLSDLLMLLGFTAVKVQEDNIVGELYLRAEPSDKAFSICAADFSDLSGIKFSTECKLETRAERGEWAHCAKIVMLSALKQAFGVSDPAWGVLTGVRPGKLANKILFAGNDPEKVLVEKYLLSSSNAKLISDIAKKQNSILSKSFKDIAIYIGVPYCPSRCLYCSFPAGIMPADEEFQQNFCNIVEEDIRAVVQLVSMYGLRIKSLYIGGGTPTSLNNIFFQKLMKCVSTNFSIGLIDEFTVEAGRPDCLTAEKLHAMEEAGVNRISINPQTMHDRTLVTIGRQHTVKQVYDAFTAIRKGNIPVVNMDLIVGLPQEGIKDIKYSLDKMLDFYPENLTVHTLALKKTSPLFQICKDYEFISADEASLAFDYASLVAEKLGMSPYYLYRQHYMLGNLANIGYAKPGTECIYNMQMMEEQYTVIGIGPSSATKVPASDGHHLYKFHMPKNFFDYKTNAKQLFAKRAEIIALRYEQEE</sequence>
<dbReference type="CDD" id="cd01335">
    <property type="entry name" value="Radical_SAM"/>
    <property type="match status" value="1"/>
</dbReference>
<dbReference type="AlphaFoldDB" id="A0A644Z9X8"/>
<dbReference type="SFLD" id="SFLDS00029">
    <property type="entry name" value="Radical_SAM"/>
    <property type="match status" value="1"/>
</dbReference>
<dbReference type="InterPro" id="IPR023995">
    <property type="entry name" value="HemZ"/>
</dbReference>
<dbReference type="SFLD" id="SFLDG01082">
    <property type="entry name" value="B12-binding_domain_containing"/>
    <property type="match status" value="1"/>
</dbReference>
<reference evidence="2" key="1">
    <citation type="submission" date="2019-08" db="EMBL/GenBank/DDBJ databases">
        <authorList>
            <person name="Kucharzyk K."/>
            <person name="Murdoch R.W."/>
            <person name="Higgins S."/>
            <person name="Loffler F."/>
        </authorList>
    </citation>
    <scope>NUCLEOTIDE SEQUENCE</scope>
</reference>
<evidence type="ECO:0000259" key="1">
    <source>
        <dbReference type="PROSITE" id="PS51918"/>
    </source>
</evidence>
<protein>
    <recommendedName>
        <fullName evidence="1">Radical SAM core domain-containing protein</fullName>
    </recommendedName>
</protein>
<organism evidence="2">
    <name type="scientific">bioreactor metagenome</name>
    <dbReference type="NCBI Taxonomy" id="1076179"/>
    <lineage>
        <taxon>unclassified sequences</taxon>
        <taxon>metagenomes</taxon>
        <taxon>ecological metagenomes</taxon>
    </lineage>
</organism>
<dbReference type="Gene3D" id="3.80.30.20">
    <property type="entry name" value="tm_1862 like domain"/>
    <property type="match status" value="1"/>
</dbReference>
<dbReference type="GO" id="GO:0003824">
    <property type="term" value="F:catalytic activity"/>
    <property type="evidence" value="ECO:0007669"/>
    <property type="project" value="InterPro"/>
</dbReference>
<dbReference type="GO" id="GO:0006779">
    <property type="term" value="P:porphyrin-containing compound biosynthetic process"/>
    <property type="evidence" value="ECO:0007669"/>
    <property type="project" value="TreeGrafter"/>
</dbReference>
<dbReference type="InterPro" id="IPR023404">
    <property type="entry name" value="rSAM_horseshoe"/>
</dbReference>
<comment type="caution">
    <text evidence="2">The sequence shown here is derived from an EMBL/GenBank/DDBJ whole genome shotgun (WGS) entry which is preliminary data.</text>
</comment>
<name>A0A644Z9X8_9ZZZZ</name>
<dbReference type="PANTHER" id="PTHR13932">
    <property type="entry name" value="COPROPORPHYRINIGEN III OXIDASE"/>
    <property type="match status" value="1"/>
</dbReference>
<dbReference type="GO" id="GO:0005737">
    <property type="term" value="C:cytoplasm"/>
    <property type="evidence" value="ECO:0007669"/>
    <property type="project" value="TreeGrafter"/>
</dbReference>
<dbReference type="InterPro" id="IPR034505">
    <property type="entry name" value="Coproporphyrinogen-III_oxidase"/>
</dbReference>
<dbReference type="InterPro" id="IPR006638">
    <property type="entry name" value="Elp3/MiaA/NifB-like_rSAM"/>
</dbReference>
<dbReference type="InterPro" id="IPR007197">
    <property type="entry name" value="rSAM"/>
</dbReference>
<dbReference type="EMBL" id="VSSQ01008032">
    <property type="protein sequence ID" value="MPM37686.1"/>
    <property type="molecule type" value="Genomic_DNA"/>
</dbReference>
<evidence type="ECO:0000313" key="2">
    <source>
        <dbReference type="EMBL" id="MPM37686.1"/>
    </source>
</evidence>
<dbReference type="NCBIfam" id="TIGR03994">
    <property type="entry name" value="rSAM_HemZ"/>
    <property type="match status" value="1"/>
</dbReference>
<dbReference type="SUPFAM" id="SSF102114">
    <property type="entry name" value="Radical SAM enzymes"/>
    <property type="match status" value="1"/>
</dbReference>
<feature type="domain" description="Radical SAM core" evidence="1">
    <location>
        <begin position="161"/>
        <end position="402"/>
    </location>
</feature>
<proteinExistence type="predicted"/>
<dbReference type="SFLD" id="SFLDF00310">
    <property type="entry name" value="oxygen-independent_coproporphy"/>
    <property type="match status" value="1"/>
</dbReference>
<gene>
    <name evidence="2" type="ORF">SDC9_84305</name>
</gene>
<accession>A0A644Z9X8</accession>